<dbReference type="AlphaFoldDB" id="A0A553P1Z7"/>
<proteinExistence type="predicted"/>
<dbReference type="GO" id="GO:0005829">
    <property type="term" value="C:cytosol"/>
    <property type="evidence" value="ECO:0007669"/>
    <property type="project" value="UniProtKB-ARBA"/>
</dbReference>
<evidence type="ECO:0000256" key="7">
    <source>
        <dbReference type="ARBA" id="ARBA00023121"/>
    </source>
</evidence>
<dbReference type="InterPro" id="IPR051213">
    <property type="entry name" value="START_lipid_transfer"/>
</dbReference>
<dbReference type="STRING" id="6832.A0A553P1Z7"/>
<dbReference type="OMA" id="WLMERSI"/>
<dbReference type="OrthoDB" id="1295045at2759"/>
<comment type="subunit">
    <text evidence="8">Interacts with ACOT13/THEM2.</text>
</comment>
<evidence type="ECO:0000256" key="5">
    <source>
        <dbReference type="ARBA" id="ARBA00022990"/>
    </source>
</evidence>
<name>A0A553P1Z7_TIGCA</name>
<evidence type="ECO:0000256" key="11">
    <source>
        <dbReference type="ARBA" id="ARBA00079049"/>
    </source>
</evidence>
<dbReference type="FunFam" id="3.30.530.20:FF:000017">
    <property type="entry name" value="Phosphatidylcholine transfer protein, putative"/>
    <property type="match status" value="1"/>
</dbReference>
<feature type="signal peptide" evidence="12">
    <location>
        <begin position="1"/>
        <end position="23"/>
    </location>
</feature>
<evidence type="ECO:0000313" key="14">
    <source>
        <dbReference type="EMBL" id="TRY71711.1"/>
    </source>
</evidence>
<evidence type="ECO:0000256" key="4">
    <source>
        <dbReference type="ARBA" id="ARBA00022553"/>
    </source>
</evidence>
<dbReference type="InterPro" id="IPR002913">
    <property type="entry name" value="START_lipid-bd_dom"/>
</dbReference>
<evidence type="ECO:0000256" key="10">
    <source>
        <dbReference type="ARBA" id="ARBA00077188"/>
    </source>
</evidence>
<dbReference type="GO" id="GO:0008289">
    <property type="term" value="F:lipid binding"/>
    <property type="evidence" value="ECO:0007669"/>
    <property type="project" value="UniProtKB-KW"/>
</dbReference>
<comment type="subcellular location">
    <subcellularLocation>
        <location evidence="1">Cytoplasm</location>
    </subcellularLocation>
</comment>
<keyword evidence="15" id="KW-1185">Reference proteome</keyword>
<gene>
    <name evidence="14" type="ORF">TCAL_10131</name>
</gene>
<sequence length="384" mass="44471">MACPWLGWRNFLTRPLMAGYVWAYPSSPRWSRGLVRSLRRQWDQLMARSGRRWAGLERIYAQGWGRAGRRWLGRRLYHAHPAHALLAFSLVGGASSNFDWHTSSLTPETLREHCRDLDYIQRLIRQTLTCAHCGQRHRLEQPLPGHAYCHCPHQVASVYGQSLHPDIPWTPFLERPNILVWRMEQPPGSGLYAYKMYGHFDDVTADELVEVQLDMSEFRLSWDQNTAQCHVVEECVDQTHQTLSQIYYWEVNWPSFFANRDYVCQRRTQIFQDENMAVILSRSTDHPNYPKKAKAHRVQDYNSVLTIKPVKAFDEKGVEFSLTAFEDPGVSLPGSITTWVAIRGMPDYMNNLREACLKLRQRKLHKSDPSGRTDAAVQLLSSAS</sequence>
<dbReference type="SMART" id="SM00234">
    <property type="entry name" value="START"/>
    <property type="match status" value="1"/>
</dbReference>
<feature type="domain" description="START" evidence="13">
    <location>
        <begin position="169"/>
        <end position="361"/>
    </location>
</feature>
<dbReference type="Pfam" id="PF01852">
    <property type="entry name" value="START"/>
    <property type="match status" value="1"/>
</dbReference>
<keyword evidence="3" id="KW-0963">Cytoplasm</keyword>
<dbReference type="GO" id="GO:0006869">
    <property type="term" value="P:lipid transport"/>
    <property type="evidence" value="ECO:0007669"/>
    <property type="project" value="UniProtKB-KW"/>
</dbReference>
<evidence type="ECO:0000256" key="12">
    <source>
        <dbReference type="SAM" id="SignalP"/>
    </source>
</evidence>
<comment type="caution">
    <text evidence="14">The sequence shown here is derived from an EMBL/GenBank/DDBJ whole genome shotgun (WGS) entry which is preliminary data.</text>
</comment>
<dbReference type="PROSITE" id="PS50848">
    <property type="entry name" value="START"/>
    <property type="match status" value="1"/>
</dbReference>
<evidence type="ECO:0000256" key="9">
    <source>
        <dbReference type="ARBA" id="ARBA00069061"/>
    </source>
</evidence>
<evidence type="ECO:0000256" key="3">
    <source>
        <dbReference type="ARBA" id="ARBA00022490"/>
    </source>
</evidence>
<evidence type="ECO:0000313" key="15">
    <source>
        <dbReference type="Proteomes" id="UP000318571"/>
    </source>
</evidence>
<dbReference type="PANTHER" id="PTHR19308">
    <property type="entry name" value="PHOSPHATIDYLCHOLINE TRANSFER PROTEIN"/>
    <property type="match status" value="1"/>
</dbReference>
<dbReference type="PANTHER" id="PTHR19308:SF8">
    <property type="entry name" value="STAR-RELATED LIPID TRANSFER PROTEIN 7, MITOCHONDRIAL"/>
    <property type="match status" value="1"/>
</dbReference>
<evidence type="ECO:0000259" key="13">
    <source>
        <dbReference type="PROSITE" id="PS50848"/>
    </source>
</evidence>
<dbReference type="Proteomes" id="UP000318571">
    <property type="component" value="Chromosome 7"/>
</dbReference>
<evidence type="ECO:0000256" key="1">
    <source>
        <dbReference type="ARBA" id="ARBA00004496"/>
    </source>
</evidence>
<evidence type="ECO:0000256" key="2">
    <source>
        <dbReference type="ARBA" id="ARBA00022448"/>
    </source>
</evidence>
<keyword evidence="4" id="KW-0597">Phosphoprotein</keyword>
<dbReference type="InterPro" id="IPR023393">
    <property type="entry name" value="START-like_dom_sf"/>
</dbReference>
<feature type="chain" id="PRO_5021890037" description="Phosphatidylcholine transfer protein" evidence="12">
    <location>
        <begin position="24"/>
        <end position="384"/>
    </location>
</feature>
<evidence type="ECO:0000256" key="8">
    <source>
        <dbReference type="ARBA" id="ARBA00063535"/>
    </source>
</evidence>
<keyword evidence="5" id="KW-0007">Acetylation</keyword>
<dbReference type="SUPFAM" id="SSF55961">
    <property type="entry name" value="Bet v1-like"/>
    <property type="match status" value="1"/>
</dbReference>
<keyword evidence="2" id="KW-0813">Transport</keyword>
<dbReference type="EMBL" id="VCGU01000008">
    <property type="protein sequence ID" value="TRY71711.1"/>
    <property type="molecule type" value="Genomic_DNA"/>
</dbReference>
<dbReference type="Gene3D" id="3.30.530.20">
    <property type="match status" value="1"/>
</dbReference>
<keyword evidence="12" id="KW-0732">Signal</keyword>
<organism evidence="14 15">
    <name type="scientific">Tigriopus californicus</name>
    <name type="common">Marine copepod</name>
    <dbReference type="NCBI Taxonomy" id="6832"/>
    <lineage>
        <taxon>Eukaryota</taxon>
        <taxon>Metazoa</taxon>
        <taxon>Ecdysozoa</taxon>
        <taxon>Arthropoda</taxon>
        <taxon>Crustacea</taxon>
        <taxon>Multicrustacea</taxon>
        <taxon>Hexanauplia</taxon>
        <taxon>Copepoda</taxon>
        <taxon>Harpacticoida</taxon>
        <taxon>Harpacticidae</taxon>
        <taxon>Tigriopus</taxon>
    </lineage>
</organism>
<protein>
    <recommendedName>
        <fullName evidence="9">Phosphatidylcholine transfer protein</fullName>
    </recommendedName>
    <alternativeName>
        <fullName evidence="11">START domain-containing protein 2</fullName>
    </alternativeName>
    <alternativeName>
        <fullName evidence="10">StAR-related lipid transfer protein 2</fullName>
    </alternativeName>
</protein>
<keyword evidence="7" id="KW-0446">Lipid-binding</keyword>
<keyword evidence="6" id="KW-0445">Lipid transport</keyword>
<reference evidence="14 15" key="1">
    <citation type="journal article" date="2018" name="Nat. Ecol. Evol.">
        <title>Genomic signatures of mitonuclear coevolution across populations of Tigriopus californicus.</title>
        <authorList>
            <person name="Barreto F.S."/>
            <person name="Watson E.T."/>
            <person name="Lima T.G."/>
            <person name="Willett C.S."/>
            <person name="Edmands S."/>
            <person name="Li W."/>
            <person name="Burton R.S."/>
        </authorList>
    </citation>
    <scope>NUCLEOTIDE SEQUENCE [LARGE SCALE GENOMIC DNA]</scope>
    <source>
        <strain evidence="14 15">San Diego</strain>
    </source>
</reference>
<accession>A0A553P1Z7</accession>
<evidence type="ECO:0000256" key="6">
    <source>
        <dbReference type="ARBA" id="ARBA00023055"/>
    </source>
</evidence>